<organism evidence="9 10">
    <name type="scientific">Kribbella sancticallisti</name>
    <dbReference type="NCBI Taxonomy" id="460087"/>
    <lineage>
        <taxon>Bacteria</taxon>
        <taxon>Bacillati</taxon>
        <taxon>Actinomycetota</taxon>
        <taxon>Actinomycetes</taxon>
        <taxon>Propionibacteriales</taxon>
        <taxon>Kribbellaceae</taxon>
        <taxon>Kribbella</taxon>
    </lineage>
</organism>
<dbReference type="SUPFAM" id="SSF49482">
    <property type="entry name" value="Aromatic compound dioxygenase"/>
    <property type="match status" value="1"/>
</dbReference>
<dbReference type="PANTHER" id="PTHR33711">
    <property type="entry name" value="DIOXYGENASE, PUTATIVE (AFU_ORTHOLOGUE AFUA_2G02910)-RELATED"/>
    <property type="match status" value="1"/>
</dbReference>
<dbReference type="Gene3D" id="2.60.130.10">
    <property type="entry name" value="Aromatic compound dioxygenase"/>
    <property type="match status" value="1"/>
</dbReference>
<sequence>MRSKQMDLEGDELTAAVVASFDGSPDPRTKQVLGALVRHLHAFAREVDLTEQEWFAGIDFLTRTGHMSTGTRQEFVLLSDVLGLSMLTVGLGNKKPAGATASTVFGPFFVEGSPEIKLGEDLSNGAPGQPCLVAGRVLDLKGRPIPGALVETWQADEDGFYDVQKDTDGPQNRGHLTTDANGNYTFWAVRPVAYPIPDDGPVGELLRAGGRGPMRPAHIHFMVTAPGFSRLITHVFAAGDEHLRDDAVFGVKDSLIAEFTEHPAGTAPDGRTLDQPYSTVQYDLVLATTEETRSL</sequence>
<dbReference type="InterPro" id="IPR015889">
    <property type="entry name" value="Intradiol_dOase_core"/>
</dbReference>
<evidence type="ECO:0000256" key="2">
    <source>
        <dbReference type="ARBA" id="ARBA00007825"/>
    </source>
</evidence>
<keyword evidence="6" id="KW-0408">Iron</keyword>
<dbReference type="Pfam" id="PF00775">
    <property type="entry name" value="Dioxygenase_C"/>
    <property type="match status" value="1"/>
</dbReference>
<evidence type="ECO:0000256" key="5">
    <source>
        <dbReference type="ARBA" id="ARBA00023002"/>
    </source>
</evidence>
<evidence type="ECO:0000313" key="10">
    <source>
        <dbReference type="Proteomes" id="UP001500393"/>
    </source>
</evidence>
<accession>A0ABN2C800</accession>
<evidence type="ECO:0000259" key="7">
    <source>
        <dbReference type="Pfam" id="PF00775"/>
    </source>
</evidence>
<dbReference type="InterPro" id="IPR050770">
    <property type="entry name" value="Intradiol_RC_Dioxygenase"/>
</dbReference>
<evidence type="ECO:0000256" key="6">
    <source>
        <dbReference type="ARBA" id="ARBA00023004"/>
    </source>
</evidence>
<dbReference type="CDD" id="cd03461">
    <property type="entry name" value="1_2-HQD"/>
    <property type="match status" value="1"/>
</dbReference>
<protein>
    <submittedName>
        <fullName evidence="9">Intradiol ring-cleavage dioxygenase</fullName>
    </submittedName>
</protein>
<feature type="domain" description="Intradiol ring-cleavage dioxygenases" evidence="7">
    <location>
        <begin position="106"/>
        <end position="286"/>
    </location>
</feature>
<reference evidence="9 10" key="1">
    <citation type="journal article" date="2019" name="Int. J. Syst. Evol. Microbiol.">
        <title>The Global Catalogue of Microorganisms (GCM) 10K type strain sequencing project: providing services to taxonomists for standard genome sequencing and annotation.</title>
        <authorList>
            <consortium name="The Broad Institute Genomics Platform"/>
            <consortium name="The Broad Institute Genome Sequencing Center for Infectious Disease"/>
            <person name="Wu L."/>
            <person name="Ma J."/>
        </authorList>
    </citation>
    <scope>NUCLEOTIDE SEQUENCE [LARGE SCALE GENOMIC DNA]</scope>
    <source>
        <strain evidence="9 10">JCM 14969</strain>
    </source>
</reference>
<dbReference type="InterPro" id="IPR039390">
    <property type="entry name" value="1_2-HQD/HQD"/>
</dbReference>
<comment type="similarity">
    <text evidence="2">Belongs to the intradiol ring-cleavage dioxygenase family.</text>
</comment>
<dbReference type="EMBL" id="BAAAOS010000006">
    <property type="protein sequence ID" value="GAA1554333.1"/>
    <property type="molecule type" value="Genomic_DNA"/>
</dbReference>
<proteinExistence type="inferred from homology"/>
<comment type="caution">
    <text evidence="9">The sequence shown here is derived from an EMBL/GenBank/DDBJ whole genome shotgun (WGS) entry which is preliminary data.</text>
</comment>
<name>A0ABN2C800_9ACTN</name>
<evidence type="ECO:0000256" key="4">
    <source>
        <dbReference type="ARBA" id="ARBA00022964"/>
    </source>
</evidence>
<dbReference type="InterPro" id="IPR000627">
    <property type="entry name" value="Intradiol_dOase_C"/>
</dbReference>
<evidence type="ECO:0000313" key="9">
    <source>
        <dbReference type="EMBL" id="GAA1554333.1"/>
    </source>
</evidence>
<dbReference type="RefSeq" id="WP_344209180.1">
    <property type="nucleotide sequence ID" value="NZ_BAAAOS010000006.1"/>
</dbReference>
<dbReference type="Proteomes" id="UP001500393">
    <property type="component" value="Unassembled WGS sequence"/>
</dbReference>
<evidence type="ECO:0000259" key="8">
    <source>
        <dbReference type="Pfam" id="PF04444"/>
    </source>
</evidence>
<comment type="cofactor">
    <cofactor evidence="1">
        <name>Fe(3+)</name>
        <dbReference type="ChEBI" id="CHEBI:29034"/>
    </cofactor>
</comment>
<dbReference type="GO" id="GO:0051213">
    <property type="term" value="F:dioxygenase activity"/>
    <property type="evidence" value="ECO:0007669"/>
    <property type="project" value="UniProtKB-KW"/>
</dbReference>
<gene>
    <name evidence="9" type="ORF">GCM10009789_04680</name>
</gene>
<keyword evidence="5" id="KW-0560">Oxidoreductase</keyword>
<keyword evidence="10" id="KW-1185">Reference proteome</keyword>
<keyword evidence="4 9" id="KW-0223">Dioxygenase</keyword>
<dbReference type="PANTHER" id="PTHR33711:SF7">
    <property type="entry name" value="INTRADIOL RING-CLEAVAGE DIOXYGENASES DOMAIN-CONTAINING PROTEIN-RELATED"/>
    <property type="match status" value="1"/>
</dbReference>
<dbReference type="Pfam" id="PF04444">
    <property type="entry name" value="Dioxygenase_N"/>
    <property type="match status" value="1"/>
</dbReference>
<dbReference type="InterPro" id="IPR007535">
    <property type="entry name" value="Catechol_dOase_N"/>
</dbReference>
<evidence type="ECO:0000256" key="3">
    <source>
        <dbReference type="ARBA" id="ARBA00022723"/>
    </source>
</evidence>
<keyword evidence="3" id="KW-0479">Metal-binding</keyword>
<feature type="domain" description="Catechol dioxygenase N-terminal" evidence="8">
    <location>
        <begin position="26"/>
        <end position="100"/>
    </location>
</feature>
<evidence type="ECO:0000256" key="1">
    <source>
        <dbReference type="ARBA" id="ARBA00001965"/>
    </source>
</evidence>